<proteinExistence type="predicted"/>
<keyword evidence="1" id="KW-0812">Transmembrane</keyword>
<dbReference type="Proteomes" id="UP001596099">
    <property type="component" value="Unassembled WGS sequence"/>
</dbReference>
<evidence type="ECO:0008006" key="4">
    <source>
        <dbReference type="Google" id="ProtNLM"/>
    </source>
</evidence>
<accession>A0ABD5RSW5</accession>
<evidence type="ECO:0000256" key="1">
    <source>
        <dbReference type="SAM" id="Phobius"/>
    </source>
</evidence>
<dbReference type="EMBL" id="JBHSQH010000001">
    <property type="protein sequence ID" value="MFC5973240.1"/>
    <property type="molecule type" value="Genomic_DNA"/>
</dbReference>
<protein>
    <recommendedName>
        <fullName evidence="4">PGF-CTERM sorting domain-containing protein</fullName>
    </recommendedName>
</protein>
<gene>
    <name evidence="2" type="ORF">ACFPYI_18060</name>
</gene>
<keyword evidence="3" id="KW-1185">Reference proteome</keyword>
<sequence>MRTLGTMLVVSLLLFSTIGQSALIVQGQTSDVSDNLEIKKMTSMTGVDFYLAFNDTSHNLQINATNPTNRTLSTGIIIDGDNSTVLDEEMTLSPHENWSTSVNTNSSLDALRTNHVVRASTYGSTRAFEFEYDIDPEHSSVVPTPYIEETEISQAMIDGEQSTVVNVTVVNPSDQQYPTKLMVHTQGTDGSFYAAIVPTGESETVTVELLDDADSTIVGEARLYVDQFNQSDGGIDQVGFEGRVDGETVQWNESYAAVEGPWSDDPYQYQNASVGNSGISDGIDTDSEVRGVPLVVIVAAIGVLSVALLIGRRVR</sequence>
<keyword evidence="1" id="KW-0472">Membrane</keyword>
<dbReference type="RefSeq" id="WP_247417542.1">
    <property type="nucleotide sequence ID" value="NZ_JALLGW010000001.1"/>
</dbReference>
<evidence type="ECO:0000313" key="3">
    <source>
        <dbReference type="Proteomes" id="UP001596099"/>
    </source>
</evidence>
<name>A0ABD5RSW5_9EURY</name>
<feature type="transmembrane region" description="Helical" evidence="1">
    <location>
        <begin position="291"/>
        <end position="311"/>
    </location>
</feature>
<dbReference type="AlphaFoldDB" id="A0ABD5RSW5"/>
<comment type="caution">
    <text evidence="2">The sequence shown here is derived from an EMBL/GenBank/DDBJ whole genome shotgun (WGS) entry which is preliminary data.</text>
</comment>
<keyword evidence="1" id="KW-1133">Transmembrane helix</keyword>
<reference evidence="2 3" key="1">
    <citation type="journal article" date="2019" name="Int. J. Syst. Evol. Microbiol.">
        <title>The Global Catalogue of Microorganisms (GCM) 10K type strain sequencing project: providing services to taxonomists for standard genome sequencing and annotation.</title>
        <authorList>
            <consortium name="The Broad Institute Genomics Platform"/>
            <consortium name="The Broad Institute Genome Sequencing Center for Infectious Disease"/>
            <person name="Wu L."/>
            <person name="Ma J."/>
        </authorList>
    </citation>
    <scope>NUCLEOTIDE SEQUENCE [LARGE SCALE GENOMIC DNA]</scope>
    <source>
        <strain evidence="2 3">CGMCC 1.12543</strain>
    </source>
</reference>
<evidence type="ECO:0000313" key="2">
    <source>
        <dbReference type="EMBL" id="MFC5973240.1"/>
    </source>
</evidence>
<organism evidence="2 3">
    <name type="scientific">Halomarina salina</name>
    <dbReference type="NCBI Taxonomy" id="1872699"/>
    <lineage>
        <taxon>Archaea</taxon>
        <taxon>Methanobacteriati</taxon>
        <taxon>Methanobacteriota</taxon>
        <taxon>Stenosarchaea group</taxon>
        <taxon>Halobacteria</taxon>
        <taxon>Halobacteriales</taxon>
        <taxon>Natronomonadaceae</taxon>
        <taxon>Halomarina</taxon>
    </lineage>
</organism>